<proteinExistence type="predicted"/>
<feature type="non-terminal residue" evidence="1">
    <location>
        <position position="1"/>
    </location>
</feature>
<reference evidence="1 2" key="1">
    <citation type="submission" date="2021-07" db="EMBL/GenBank/DDBJ databases">
        <authorList>
            <consortium name="Genoscope - CEA"/>
            <person name="William W."/>
        </authorList>
    </citation>
    <scope>NUCLEOTIDE SEQUENCE [LARGE SCALE GENOMIC DNA]</scope>
</reference>
<protein>
    <submittedName>
        <fullName evidence="1">Uncharacterized protein</fullName>
    </submittedName>
</protein>
<organism evidence="1 2">
    <name type="scientific">Brassica campestris</name>
    <name type="common">Field mustard</name>
    <dbReference type="NCBI Taxonomy" id="3711"/>
    <lineage>
        <taxon>Eukaryota</taxon>
        <taxon>Viridiplantae</taxon>
        <taxon>Streptophyta</taxon>
        <taxon>Embryophyta</taxon>
        <taxon>Tracheophyta</taxon>
        <taxon>Spermatophyta</taxon>
        <taxon>Magnoliopsida</taxon>
        <taxon>eudicotyledons</taxon>
        <taxon>Gunneridae</taxon>
        <taxon>Pentapetalae</taxon>
        <taxon>rosids</taxon>
        <taxon>malvids</taxon>
        <taxon>Brassicales</taxon>
        <taxon>Brassicaceae</taxon>
        <taxon>Brassiceae</taxon>
        <taxon>Brassica</taxon>
    </lineage>
</organism>
<dbReference type="AlphaFoldDB" id="A0A8D9CRW5"/>
<dbReference type="Gramene" id="A09p06840.2_BraZ1">
    <property type="protein sequence ID" value="A09p06840.2_BraZ1.CDS.1"/>
    <property type="gene ID" value="A09g06840.2_BraZ1"/>
</dbReference>
<dbReference type="Proteomes" id="UP000694005">
    <property type="component" value="Chromosome A09"/>
</dbReference>
<accession>A0A8D9CRW5</accession>
<gene>
    <name evidence="1" type="ORF">BRAPAZ1V2_A09P06840.2</name>
</gene>
<name>A0A8D9CRW5_BRACM</name>
<evidence type="ECO:0000313" key="2">
    <source>
        <dbReference type="Proteomes" id="UP000694005"/>
    </source>
</evidence>
<sequence>LLEAVGLCPVLQGLGVPFSPGARGNRELSPLIPLLWTIDATLLPVLLIDLSSSV</sequence>
<dbReference type="EMBL" id="LS974625">
    <property type="protein sequence ID" value="CAG7860217.1"/>
    <property type="molecule type" value="Genomic_DNA"/>
</dbReference>
<evidence type="ECO:0000313" key="1">
    <source>
        <dbReference type="EMBL" id="CAG7860217.1"/>
    </source>
</evidence>